<gene>
    <name evidence="2" type="ORF">PISMIDRAFT_445497</name>
</gene>
<keyword evidence="1" id="KW-1133">Transmembrane helix</keyword>
<organism evidence="2 3">
    <name type="scientific">Pisolithus microcarpus 441</name>
    <dbReference type="NCBI Taxonomy" id="765257"/>
    <lineage>
        <taxon>Eukaryota</taxon>
        <taxon>Fungi</taxon>
        <taxon>Dikarya</taxon>
        <taxon>Basidiomycota</taxon>
        <taxon>Agaricomycotina</taxon>
        <taxon>Agaricomycetes</taxon>
        <taxon>Agaricomycetidae</taxon>
        <taxon>Boletales</taxon>
        <taxon>Sclerodermatineae</taxon>
        <taxon>Pisolithaceae</taxon>
        <taxon>Pisolithus</taxon>
    </lineage>
</organism>
<dbReference type="EMBL" id="KN833688">
    <property type="protein sequence ID" value="KIK29901.1"/>
    <property type="molecule type" value="Genomic_DNA"/>
</dbReference>
<protein>
    <submittedName>
        <fullName evidence="2">Uncharacterized protein</fullName>
    </submittedName>
</protein>
<accession>A0A0C9ZKJ5</accession>
<reference evidence="2 3" key="1">
    <citation type="submission" date="2014-04" db="EMBL/GenBank/DDBJ databases">
        <authorList>
            <consortium name="DOE Joint Genome Institute"/>
            <person name="Kuo A."/>
            <person name="Kohler A."/>
            <person name="Costa M.D."/>
            <person name="Nagy L.G."/>
            <person name="Floudas D."/>
            <person name="Copeland A."/>
            <person name="Barry K.W."/>
            <person name="Cichocki N."/>
            <person name="Veneault-Fourrey C."/>
            <person name="LaButti K."/>
            <person name="Lindquist E.A."/>
            <person name="Lipzen A."/>
            <person name="Lundell T."/>
            <person name="Morin E."/>
            <person name="Murat C."/>
            <person name="Sun H."/>
            <person name="Tunlid A."/>
            <person name="Henrissat B."/>
            <person name="Grigoriev I.V."/>
            <person name="Hibbett D.S."/>
            <person name="Martin F."/>
            <person name="Nordberg H.P."/>
            <person name="Cantor M.N."/>
            <person name="Hua S.X."/>
        </authorList>
    </citation>
    <scope>NUCLEOTIDE SEQUENCE [LARGE SCALE GENOMIC DNA]</scope>
    <source>
        <strain evidence="2 3">441</strain>
    </source>
</reference>
<dbReference type="AlphaFoldDB" id="A0A0C9ZKJ5"/>
<feature type="transmembrane region" description="Helical" evidence="1">
    <location>
        <begin position="36"/>
        <end position="56"/>
    </location>
</feature>
<evidence type="ECO:0000256" key="1">
    <source>
        <dbReference type="SAM" id="Phobius"/>
    </source>
</evidence>
<keyword evidence="1" id="KW-0472">Membrane</keyword>
<evidence type="ECO:0000313" key="3">
    <source>
        <dbReference type="Proteomes" id="UP000054018"/>
    </source>
</evidence>
<name>A0A0C9ZKJ5_9AGAM</name>
<feature type="transmembrane region" description="Helical" evidence="1">
    <location>
        <begin position="68"/>
        <end position="89"/>
    </location>
</feature>
<dbReference type="OrthoDB" id="2548432at2759"/>
<reference evidence="3" key="2">
    <citation type="submission" date="2015-01" db="EMBL/GenBank/DDBJ databases">
        <title>Evolutionary Origins and Diversification of the Mycorrhizal Mutualists.</title>
        <authorList>
            <consortium name="DOE Joint Genome Institute"/>
            <consortium name="Mycorrhizal Genomics Consortium"/>
            <person name="Kohler A."/>
            <person name="Kuo A."/>
            <person name="Nagy L.G."/>
            <person name="Floudas D."/>
            <person name="Copeland A."/>
            <person name="Barry K.W."/>
            <person name="Cichocki N."/>
            <person name="Veneault-Fourrey C."/>
            <person name="LaButti K."/>
            <person name="Lindquist E.A."/>
            <person name="Lipzen A."/>
            <person name="Lundell T."/>
            <person name="Morin E."/>
            <person name="Murat C."/>
            <person name="Riley R."/>
            <person name="Ohm R."/>
            <person name="Sun H."/>
            <person name="Tunlid A."/>
            <person name="Henrissat B."/>
            <person name="Grigoriev I.V."/>
            <person name="Hibbett D.S."/>
            <person name="Martin F."/>
        </authorList>
    </citation>
    <scope>NUCLEOTIDE SEQUENCE [LARGE SCALE GENOMIC DNA]</scope>
    <source>
        <strain evidence="3">441</strain>
    </source>
</reference>
<evidence type="ECO:0000313" key="2">
    <source>
        <dbReference type="EMBL" id="KIK29901.1"/>
    </source>
</evidence>
<keyword evidence="3" id="KW-1185">Reference proteome</keyword>
<proteinExistence type="predicted"/>
<dbReference type="HOGENOM" id="CLU_136926_0_0_1"/>
<keyword evidence="1" id="KW-0812">Transmembrane</keyword>
<sequence>MQIADNTYSVGFFLYNLRVRTSSTKRGGVPARIRQIFYISAANFVFPLLFNIVLIICNTNVQAFNSAGVLLLINNYVTVMGVLCATVWFSRSEWVRIRDEPLSDNLLSPEPSCIRKVHEAGRTFGSETAVFGKESTTSDTQTWTLDR</sequence>
<dbReference type="Proteomes" id="UP000054018">
    <property type="component" value="Unassembled WGS sequence"/>
</dbReference>